<sequence>MFWVDGMMCVIVKRYSASSWTKKIVWSAVTSPTPSKPDKDDILPGISPPGSTGVIFVMDRAMANGFSYVDHTWPNFGQGLLAFPFLGLCTCLKANINQRGLSFLFGSNLRNPTVQAVKGAEPEELVQVSRHGQTVVLDEFYSWYNLDGQLGKSLSAAKYYEERSELPEGPISIVSWNASDPRARWRQLARPNGVEGSARLTIPTLSGQLLENPQASELQILRNRTVVFIGDSLERNEVYHLAQETFGQTSHWFLMPQDLALIHSPAHHSHRIGIGAHPDLGFSIANWFLMSVDIDIPTTPFSHPDEAPPQNFKARFEKFYEPLIYNHLEILTSAPDLIVFHSGLCASHAPRAAIEIGNPTAFESVQEVPKQTDL</sequence>
<dbReference type="InterPro" id="IPR015421">
    <property type="entry name" value="PyrdxlP-dep_Trfase_major"/>
</dbReference>
<evidence type="ECO:0000313" key="2">
    <source>
        <dbReference type="Proteomes" id="UP000324748"/>
    </source>
</evidence>
<dbReference type="Gene3D" id="3.40.640.10">
    <property type="entry name" value="Type I PLP-dependent aspartate aminotransferase-like (Major domain)"/>
    <property type="match status" value="1"/>
</dbReference>
<dbReference type="AlphaFoldDB" id="A0A5B0NRU2"/>
<dbReference type="OrthoDB" id="2588793at2759"/>
<accession>A0A5B0NRU2</accession>
<proteinExistence type="predicted"/>
<dbReference type="Proteomes" id="UP000324748">
    <property type="component" value="Unassembled WGS sequence"/>
</dbReference>
<keyword evidence="2" id="KW-1185">Reference proteome</keyword>
<gene>
    <name evidence="1" type="ORF">PGT21_000990</name>
</gene>
<dbReference type="EMBL" id="VSWC01000081">
    <property type="protein sequence ID" value="KAA1091955.1"/>
    <property type="molecule type" value="Genomic_DNA"/>
</dbReference>
<protein>
    <submittedName>
        <fullName evidence="1">Uncharacterized protein</fullName>
    </submittedName>
</protein>
<evidence type="ECO:0000313" key="1">
    <source>
        <dbReference type="EMBL" id="KAA1091955.1"/>
    </source>
</evidence>
<organism evidence="1 2">
    <name type="scientific">Puccinia graminis f. sp. tritici</name>
    <dbReference type="NCBI Taxonomy" id="56615"/>
    <lineage>
        <taxon>Eukaryota</taxon>
        <taxon>Fungi</taxon>
        <taxon>Dikarya</taxon>
        <taxon>Basidiomycota</taxon>
        <taxon>Pucciniomycotina</taxon>
        <taxon>Pucciniomycetes</taxon>
        <taxon>Pucciniales</taxon>
        <taxon>Pucciniaceae</taxon>
        <taxon>Puccinia</taxon>
    </lineage>
</organism>
<comment type="caution">
    <text evidence="1">The sequence shown here is derived from an EMBL/GenBank/DDBJ whole genome shotgun (WGS) entry which is preliminary data.</text>
</comment>
<name>A0A5B0NRU2_PUCGR</name>
<reference evidence="1 2" key="1">
    <citation type="submission" date="2019-05" db="EMBL/GenBank/DDBJ databases">
        <title>Emergence of the Ug99 lineage of the wheat stem rust pathogen through somatic hybridization.</title>
        <authorList>
            <person name="Li F."/>
            <person name="Upadhyaya N.M."/>
            <person name="Sperschneider J."/>
            <person name="Matny O."/>
            <person name="Nguyen-Phuc H."/>
            <person name="Mago R."/>
            <person name="Raley C."/>
            <person name="Miller M.E."/>
            <person name="Silverstein K.A.T."/>
            <person name="Henningsen E."/>
            <person name="Hirsch C.D."/>
            <person name="Visser B."/>
            <person name="Pretorius Z.A."/>
            <person name="Steffenson B.J."/>
            <person name="Schwessinger B."/>
            <person name="Dodds P.N."/>
            <person name="Figueroa M."/>
        </authorList>
    </citation>
    <scope>NUCLEOTIDE SEQUENCE [LARGE SCALE GENOMIC DNA]</scope>
    <source>
        <strain evidence="1">21-0</strain>
    </source>
</reference>